<feature type="transmembrane region" description="Helical" evidence="2">
    <location>
        <begin position="622"/>
        <end position="642"/>
    </location>
</feature>
<gene>
    <name evidence="4" type="ORF">HGA03_03615</name>
</gene>
<feature type="transmembrane region" description="Helical" evidence="2">
    <location>
        <begin position="597"/>
        <end position="615"/>
    </location>
</feature>
<protein>
    <recommendedName>
        <fullName evidence="6">Alkaline phosphatase family protein</fullName>
    </recommendedName>
</protein>
<feature type="region of interest" description="Disordered" evidence="1">
    <location>
        <begin position="214"/>
        <end position="244"/>
    </location>
</feature>
<reference evidence="4 5" key="1">
    <citation type="submission" date="2020-04" db="EMBL/GenBank/DDBJ databases">
        <title>MicrobeNet Type strains.</title>
        <authorList>
            <person name="Nicholson A.C."/>
        </authorList>
    </citation>
    <scope>NUCLEOTIDE SEQUENCE [LARGE SCALE GENOMIC DNA]</scope>
    <source>
        <strain evidence="4 5">ATCC BAA-788</strain>
    </source>
</reference>
<keyword evidence="2" id="KW-0472">Membrane</keyword>
<feature type="transmembrane region" description="Helical" evidence="2">
    <location>
        <begin position="756"/>
        <end position="780"/>
    </location>
</feature>
<feature type="transmembrane region" description="Helical" evidence="2">
    <location>
        <begin position="495"/>
        <end position="515"/>
    </location>
</feature>
<evidence type="ECO:0000256" key="2">
    <source>
        <dbReference type="SAM" id="Phobius"/>
    </source>
</evidence>
<evidence type="ECO:0000256" key="1">
    <source>
        <dbReference type="SAM" id="MobiDB-lite"/>
    </source>
</evidence>
<feature type="transmembrane region" description="Helical" evidence="2">
    <location>
        <begin position="439"/>
        <end position="462"/>
    </location>
</feature>
<feature type="transmembrane region" description="Helical" evidence="2">
    <location>
        <begin position="535"/>
        <end position="558"/>
    </location>
</feature>
<proteinExistence type="predicted"/>
<feature type="transmembrane region" description="Helical" evidence="2">
    <location>
        <begin position="468"/>
        <end position="488"/>
    </location>
</feature>
<keyword evidence="2" id="KW-1133">Transmembrane helix</keyword>
<feature type="transmembrane region" description="Helical" evidence="2">
    <location>
        <begin position="675"/>
        <end position="698"/>
    </location>
</feature>
<keyword evidence="3" id="KW-0732">Signal</keyword>
<dbReference type="InterPro" id="IPR017850">
    <property type="entry name" value="Alkaline_phosphatase_core_sf"/>
</dbReference>
<comment type="caution">
    <text evidence="4">The sequence shown here is derived from an EMBL/GenBank/DDBJ whole genome shotgun (WGS) entry which is preliminary data.</text>
</comment>
<keyword evidence="2" id="KW-0812">Transmembrane</keyword>
<feature type="chain" id="PRO_5031283391" description="Alkaline phosphatase family protein" evidence="3">
    <location>
        <begin position="40"/>
        <end position="791"/>
    </location>
</feature>
<evidence type="ECO:0000256" key="3">
    <source>
        <dbReference type="SAM" id="SignalP"/>
    </source>
</evidence>
<dbReference type="RefSeq" id="WP_168628799.1">
    <property type="nucleotide sequence ID" value="NZ_BONL01000010.1"/>
</dbReference>
<feature type="transmembrane region" description="Helical" evidence="2">
    <location>
        <begin position="570"/>
        <end position="591"/>
    </location>
</feature>
<feature type="transmembrane region" description="Helical" evidence="2">
    <location>
        <begin position="732"/>
        <end position="750"/>
    </location>
</feature>
<keyword evidence="5" id="KW-1185">Reference proteome</keyword>
<evidence type="ECO:0000313" key="5">
    <source>
        <dbReference type="Proteomes" id="UP000581206"/>
    </source>
</evidence>
<organism evidence="4 5">
    <name type="scientific">Cellulomonas denverensis</name>
    <dbReference type="NCBI Taxonomy" id="264297"/>
    <lineage>
        <taxon>Bacteria</taxon>
        <taxon>Bacillati</taxon>
        <taxon>Actinomycetota</taxon>
        <taxon>Actinomycetes</taxon>
        <taxon>Micrococcales</taxon>
        <taxon>Cellulomonadaceae</taxon>
        <taxon>Cellulomonas</taxon>
    </lineage>
</organism>
<sequence length="791" mass="81868">MPTSIPPAAMPRRIRTLLSAALALLVLLTGVGLAAPAGAAEEDTDAPVVLIGVTGLRWDDIGSLTTPALWSLSREGSVGTSVVRSKRSFTCPSAGWLAVSSGGRSDDLTVADGTCRTLRDPLPDGDVPGWDDYLTATKASGYDSRLGLLGDTVAAAGLSATGIGPGAAIALADTEGRPVGTHIRRPATAEELQDEVEAAMAGSQLLVVDAGTVRDPGYQTRGRSGVDGEPAEDEGTTPDVSGTDVVIEPTRAEQVQAIDAQIAAVLEGIDRAGTDATVYLVSLADSSRRPHLQLAAATGPAIGGGEYTGGMLRSGSTRQDGYLQVTDVTPTLLTALGIRDQAPSGAMVGSVISQRIDDDTATARVAYLIDQNRHAQAAKPLVSTFYVIWVAMNLALYALVTVGLNSRVRQWFVRLLDRWRPNRVRGRTRVTPQRVLRGLRIAAVVVAAVPVSTFLANLLPWWRATSAGWALAGVVALFSLAIALVALLPPWRSSFLGPLGTVAGITALVLTWDVATGARLALDSMMGPSSLVAGRFYGFGNPAFALFATAMVLVALALANPLVRRGRRWAAAGVVAVVGIVATVVDGMPSIGADFGGPPALVPGFAIMALLVAGIKLNWRRVLGVLLAGAVVVIGLALIDYARPADDRTHLGRFIETVLDGGLWTVLLRKGQANLGILFGSEQTLLAIGGVLLVVLLLGRPARNAVGAPDGGPYAWLSAGAPLRRLSTDAPVLMPGLIGLSVTLFLGFALNDSGVVVPATGIGLAVPLLVAASATWMLTLQPKGTVAADRS</sequence>
<dbReference type="AlphaFoldDB" id="A0A7X6KT17"/>
<dbReference type="Proteomes" id="UP000581206">
    <property type="component" value="Unassembled WGS sequence"/>
</dbReference>
<dbReference type="EMBL" id="JAAXOX010000001">
    <property type="protein sequence ID" value="NKY21749.1"/>
    <property type="molecule type" value="Genomic_DNA"/>
</dbReference>
<feature type="transmembrane region" description="Helical" evidence="2">
    <location>
        <begin position="386"/>
        <end position="404"/>
    </location>
</feature>
<evidence type="ECO:0000313" key="4">
    <source>
        <dbReference type="EMBL" id="NKY21749.1"/>
    </source>
</evidence>
<dbReference type="Gene3D" id="3.40.720.10">
    <property type="entry name" value="Alkaline Phosphatase, subunit A"/>
    <property type="match status" value="1"/>
</dbReference>
<name>A0A7X6KT17_9CELL</name>
<dbReference type="SUPFAM" id="SSF53649">
    <property type="entry name" value="Alkaline phosphatase-like"/>
    <property type="match status" value="1"/>
</dbReference>
<feature type="signal peptide" evidence="3">
    <location>
        <begin position="1"/>
        <end position="39"/>
    </location>
</feature>
<evidence type="ECO:0008006" key="6">
    <source>
        <dbReference type="Google" id="ProtNLM"/>
    </source>
</evidence>
<accession>A0A7X6KT17</accession>